<dbReference type="PANTHER" id="PTHR12992:SF11">
    <property type="entry name" value="MITOCHONDRIAL COENZYME A DIPHOSPHATASE NUDT8"/>
    <property type="match status" value="1"/>
</dbReference>
<dbReference type="GO" id="GO:0046872">
    <property type="term" value="F:metal ion binding"/>
    <property type="evidence" value="ECO:0007669"/>
    <property type="project" value="UniProtKB-KW"/>
</dbReference>
<reference evidence="8 9" key="1">
    <citation type="submission" date="2019-02" db="EMBL/GenBank/DDBJ databases">
        <title>Deep-cultivation of Planctomycetes and their phenomic and genomic characterization uncovers novel biology.</title>
        <authorList>
            <person name="Wiegand S."/>
            <person name="Jogler M."/>
            <person name="Boedeker C."/>
            <person name="Pinto D."/>
            <person name="Vollmers J."/>
            <person name="Rivas-Marin E."/>
            <person name="Kohn T."/>
            <person name="Peeters S.H."/>
            <person name="Heuer A."/>
            <person name="Rast P."/>
            <person name="Oberbeckmann S."/>
            <person name="Bunk B."/>
            <person name="Jeske O."/>
            <person name="Meyerdierks A."/>
            <person name="Storesund J.E."/>
            <person name="Kallscheuer N."/>
            <person name="Luecker S."/>
            <person name="Lage O.M."/>
            <person name="Pohl T."/>
            <person name="Merkel B.J."/>
            <person name="Hornburger P."/>
            <person name="Mueller R.-W."/>
            <person name="Bruemmer F."/>
            <person name="Labrenz M."/>
            <person name="Spormann A.M."/>
            <person name="Op den Camp H."/>
            <person name="Overmann J."/>
            <person name="Amann R."/>
            <person name="Jetten M.S.M."/>
            <person name="Mascher T."/>
            <person name="Medema M.H."/>
            <person name="Devos D.P."/>
            <person name="Kaster A.-K."/>
            <person name="Ovreas L."/>
            <person name="Rohde M."/>
            <person name="Galperin M.Y."/>
            <person name="Jogler C."/>
        </authorList>
    </citation>
    <scope>NUCLEOTIDE SEQUENCE [LARGE SCALE GENOMIC DNA]</scope>
    <source>
        <strain evidence="8 9">SV_7m_r</strain>
    </source>
</reference>
<evidence type="ECO:0000256" key="3">
    <source>
        <dbReference type="ARBA" id="ARBA00022723"/>
    </source>
</evidence>
<dbReference type="InterPro" id="IPR045121">
    <property type="entry name" value="CoAse"/>
</dbReference>
<keyword evidence="6" id="KW-0464">Manganese</keyword>
<comment type="cofactor">
    <cofactor evidence="2">
        <name>Mg(2+)</name>
        <dbReference type="ChEBI" id="CHEBI:18420"/>
    </cofactor>
</comment>
<dbReference type="PANTHER" id="PTHR12992">
    <property type="entry name" value="NUDIX HYDROLASE"/>
    <property type="match status" value="1"/>
</dbReference>
<dbReference type="RefSeq" id="WP_145275570.1">
    <property type="nucleotide sequence ID" value="NZ_CP036272.1"/>
</dbReference>
<evidence type="ECO:0000256" key="4">
    <source>
        <dbReference type="ARBA" id="ARBA00022801"/>
    </source>
</evidence>
<sequence>MDLGEVAEQWNQTAKGCFSPATMTLSLTELERKLPAILSGRQSPDLFRGSPLGPQLSYGRHRGPDRKDSRQAAVLAAIYQTPEAANDEDSLVVVLTRRPTTLAHHGGQVCLPGGRIESGETSLAACLREFHEELGVKAQLRRDLGTLPPMYVFASDNQVTSHVVTIETPQLPWAPDPGEVDTVLEVPLSQLGRVAKPRSTTVPDARVDIVDCTVDRRGKPQSPQNESATSISLSFSYRAIQFQRLHSWHVQQHPEQPSGQLTGAHFGTHQIWGATGLLLEQLAVAIEQAMGG</sequence>
<accession>A0A517SZ95</accession>
<name>A0A517SZ95_9BACT</name>
<gene>
    <name evidence="8" type="ORF">SV7mr_40050</name>
</gene>
<dbReference type="InterPro" id="IPR000086">
    <property type="entry name" value="NUDIX_hydrolase_dom"/>
</dbReference>
<dbReference type="Gene3D" id="3.90.79.10">
    <property type="entry name" value="Nucleoside Triphosphate Pyrophosphohydrolase"/>
    <property type="match status" value="1"/>
</dbReference>
<evidence type="ECO:0000256" key="6">
    <source>
        <dbReference type="ARBA" id="ARBA00023211"/>
    </source>
</evidence>
<dbReference type="PROSITE" id="PS51462">
    <property type="entry name" value="NUDIX"/>
    <property type="match status" value="1"/>
</dbReference>
<dbReference type="Pfam" id="PF00293">
    <property type="entry name" value="NUDIX"/>
    <property type="match status" value="1"/>
</dbReference>
<dbReference type="PROSITE" id="PS00893">
    <property type="entry name" value="NUDIX_BOX"/>
    <property type="match status" value="1"/>
</dbReference>
<keyword evidence="4 8" id="KW-0378">Hydrolase</keyword>
<keyword evidence="9" id="KW-1185">Reference proteome</keyword>
<dbReference type="EMBL" id="CP036272">
    <property type="protein sequence ID" value="QDT61469.1"/>
    <property type="molecule type" value="Genomic_DNA"/>
</dbReference>
<keyword evidence="3" id="KW-0479">Metal-binding</keyword>
<dbReference type="GO" id="GO:0010945">
    <property type="term" value="F:coenzyme A diphosphatase activity"/>
    <property type="evidence" value="ECO:0007669"/>
    <property type="project" value="InterPro"/>
</dbReference>
<evidence type="ECO:0000313" key="9">
    <source>
        <dbReference type="Proteomes" id="UP000315003"/>
    </source>
</evidence>
<proteinExistence type="predicted"/>
<evidence type="ECO:0000256" key="1">
    <source>
        <dbReference type="ARBA" id="ARBA00001936"/>
    </source>
</evidence>
<evidence type="ECO:0000256" key="2">
    <source>
        <dbReference type="ARBA" id="ARBA00001946"/>
    </source>
</evidence>
<evidence type="ECO:0000256" key="5">
    <source>
        <dbReference type="ARBA" id="ARBA00022842"/>
    </source>
</evidence>
<dbReference type="AlphaFoldDB" id="A0A517SZ95"/>
<dbReference type="CDD" id="cd03426">
    <property type="entry name" value="NUDIX_CoAse_Nudt7"/>
    <property type="match status" value="1"/>
</dbReference>
<protein>
    <submittedName>
        <fullName evidence="8">Putative NUDIX hydrolase</fullName>
    </submittedName>
</protein>
<dbReference type="InterPro" id="IPR020084">
    <property type="entry name" value="NUDIX_hydrolase_CS"/>
</dbReference>
<dbReference type="Proteomes" id="UP000315003">
    <property type="component" value="Chromosome"/>
</dbReference>
<organism evidence="8 9">
    <name type="scientific">Stieleria bergensis</name>
    <dbReference type="NCBI Taxonomy" id="2528025"/>
    <lineage>
        <taxon>Bacteria</taxon>
        <taxon>Pseudomonadati</taxon>
        <taxon>Planctomycetota</taxon>
        <taxon>Planctomycetia</taxon>
        <taxon>Pirellulales</taxon>
        <taxon>Pirellulaceae</taxon>
        <taxon>Stieleria</taxon>
    </lineage>
</organism>
<evidence type="ECO:0000313" key="8">
    <source>
        <dbReference type="EMBL" id="QDT61469.1"/>
    </source>
</evidence>
<dbReference type="InterPro" id="IPR015797">
    <property type="entry name" value="NUDIX_hydrolase-like_dom_sf"/>
</dbReference>
<keyword evidence="5" id="KW-0460">Magnesium</keyword>
<comment type="cofactor">
    <cofactor evidence="1">
        <name>Mn(2+)</name>
        <dbReference type="ChEBI" id="CHEBI:29035"/>
    </cofactor>
</comment>
<evidence type="ECO:0000259" key="7">
    <source>
        <dbReference type="PROSITE" id="PS51462"/>
    </source>
</evidence>
<dbReference type="OrthoDB" id="9802805at2"/>
<dbReference type="SUPFAM" id="SSF55811">
    <property type="entry name" value="Nudix"/>
    <property type="match status" value="1"/>
</dbReference>
<feature type="domain" description="Nudix hydrolase" evidence="7">
    <location>
        <begin position="69"/>
        <end position="210"/>
    </location>
</feature>